<feature type="compositionally biased region" description="Low complexity" evidence="11">
    <location>
        <begin position="369"/>
        <end position="385"/>
    </location>
</feature>
<comment type="subcellular location">
    <subcellularLocation>
        <location evidence="2">Mitochondrion</location>
    </subcellularLocation>
    <subcellularLocation>
        <location evidence="1">Nucleus</location>
    </subcellularLocation>
</comment>
<dbReference type="GO" id="GO:0043596">
    <property type="term" value="C:nuclear replication fork"/>
    <property type="evidence" value="ECO:0007669"/>
    <property type="project" value="TreeGrafter"/>
</dbReference>
<dbReference type="InterPro" id="IPR015943">
    <property type="entry name" value="WD40/YVTN_repeat-like_dom_sf"/>
</dbReference>
<evidence type="ECO:0000313" key="15">
    <source>
        <dbReference type="WBParaSite" id="GPLIN_000783700"/>
    </source>
</evidence>
<keyword evidence="4" id="KW-0853">WD repeat</keyword>
<evidence type="ECO:0000256" key="6">
    <source>
        <dbReference type="ARBA" id="ARBA00022980"/>
    </source>
</evidence>
<dbReference type="GO" id="GO:0006261">
    <property type="term" value="P:DNA-templated DNA replication"/>
    <property type="evidence" value="ECO:0007669"/>
    <property type="project" value="TreeGrafter"/>
</dbReference>
<dbReference type="Pfam" id="PF10501">
    <property type="entry name" value="Ribosomal_L50"/>
    <property type="match status" value="1"/>
</dbReference>
<proteinExistence type="inferred from homology"/>
<dbReference type="GO" id="GO:0005840">
    <property type="term" value="C:ribosome"/>
    <property type="evidence" value="ECO:0007669"/>
    <property type="project" value="UniProtKB-KW"/>
</dbReference>
<dbReference type="PANTHER" id="PTHR19932">
    <property type="entry name" value="WD REPEAT AND HMG-BOX DNA BINDING PROTEIN"/>
    <property type="match status" value="1"/>
</dbReference>
<dbReference type="InterPro" id="IPR036322">
    <property type="entry name" value="WD40_repeat_dom_sf"/>
</dbReference>
<comment type="similarity">
    <text evidence="3">Belongs to the mitochondrion-specific ribosomal protein mL50 family.</text>
</comment>
<organism evidence="14 15">
    <name type="scientific">Globodera pallida</name>
    <name type="common">Potato cyst nematode worm</name>
    <name type="synonym">Heterodera pallida</name>
    <dbReference type="NCBI Taxonomy" id="36090"/>
    <lineage>
        <taxon>Eukaryota</taxon>
        <taxon>Metazoa</taxon>
        <taxon>Ecdysozoa</taxon>
        <taxon>Nematoda</taxon>
        <taxon>Chromadorea</taxon>
        <taxon>Rhabditida</taxon>
        <taxon>Tylenchina</taxon>
        <taxon>Tylenchomorpha</taxon>
        <taxon>Tylenchoidea</taxon>
        <taxon>Heteroderidae</taxon>
        <taxon>Heteroderinae</taxon>
        <taxon>Globodera</taxon>
    </lineage>
</organism>
<dbReference type="GO" id="GO:0000278">
    <property type="term" value="P:mitotic cell cycle"/>
    <property type="evidence" value="ECO:0007669"/>
    <property type="project" value="TreeGrafter"/>
</dbReference>
<evidence type="ECO:0000256" key="7">
    <source>
        <dbReference type="ARBA" id="ARBA00023128"/>
    </source>
</evidence>
<dbReference type="SUPFAM" id="SSF48403">
    <property type="entry name" value="Ankyrin repeat"/>
    <property type="match status" value="1"/>
</dbReference>
<evidence type="ECO:0000256" key="10">
    <source>
        <dbReference type="ARBA" id="ARBA00035183"/>
    </source>
</evidence>
<dbReference type="GO" id="GO:1990904">
    <property type="term" value="C:ribonucleoprotein complex"/>
    <property type="evidence" value="ECO:0007669"/>
    <property type="project" value="UniProtKB-KW"/>
</dbReference>
<dbReference type="SMART" id="SM00248">
    <property type="entry name" value="ANK"/>
    <property type="match status" value="2"/>
</dbReference>
<evidence type="ECO:0000256" key="4">
    <source>
        <dbReference type="ARBA" id="ARBA00022574"/>
    </source>
</evidence>
<feature type="compositionally biased region" description="Basic residues" evidence="11">
    <location>
        <begin position="944"/>
        <end position="957"/>
    </location>
</feature>
<dbReference type="InterPro" id="IPR022100">
    <property type="entry name" value="WDHD1/CFT4_beta-prop_2nd"/>
</dbReference>
<dbReference type="Pfam" id="PF20946">
    <property type="entry name" value="Ctf4_C"/>
    <property type="match status" value="1"/>
</dbReference>
<evidence type="ECO:0000256" key="11">
    <source>
        <dbReference type="SAM" id="MobiDB-lite"/>
    </source>
</evidence>
<dbReference type="Pfam" id="PF12341">
    <property type="entry name" value="Mcl1_mid"/>
    <property type="match status" value="1"/>
</dbReference>
<protein>
    <recommendedName>
        <fullName evidence="10">Large ribosomal subunit protein mL50</fullName>
    </recommendedName>
</protein>
<evidence type="ECO:0000256" key="1">
    <source>
        <dbReference type="ARBA" id="ARBA00004123"/>
    </source>
</evidence>
<keyword evidence="9" id="KW-0687">Ribonucleoprotein</keyword>
<feature type="domain" description="WDHD1/CFT4 second beta-propeller" evidence="12">
    <location>
        <begin position="1012"/>
        <end position="1316"/>
    </location>
</feature>
<keyword evidence="6" id="KW-0689">Ribosomal protein</keyword>
<dbReference type="GO" id="GO:0006281">
    <property type="term" value="P:DNA repair"/>
    <property type="evidence" value="ECO:0007669"/>
    <property type="project" value="TreeGrafter"/>
</dbReference>
<dbReference type="GO" id="GO:0005739">
    <property type="term" value="C:mitochondrion"/>
    <property type="evidence" value="ECO:0007669"/>
    <property type="project" value="UniProtKB-SubCell"/>
</dbReference>
<evidence type="ECO:0000256" key="3">
    <source>
        <dbReference type="ARBA" id="ARBA00008860"/>
    </source>
</evidence>
<keyword evidence="8" id="KW-0539">Nucleus</keyword>
<sequence length="1677" mass="184466">MLTLLSIGCGRSSSTTASASTLEMDKIRARGFLKYTYNYSPSPDVEQKIESAARQCGVELNPADWRTTELADLEKKEKLLLNIGKQFSHFVPNSKLHKMKTIADVTHFYETPTSNITKYAAMARSSGDQMPKNLSIMEHHRRFHPNDKSAPHGGITAFPGELGKVLGLRSKRLYREYKPKKHWYEFEDVVFDYDVTCTKGMPWDPEVAKRMDSYTDVKFVKDHLIKNAIEPSPKSEDDDNQKQEDLACCSNSENCSPPTVDGDNDNGTMPQSENGTLPLQSMHETPHKVFRKDGVKIFAAFVPDSPERYAFSEFSELKSFLNSPIGKKKGTRFKRCQDEQAVVTFYDEQRLLSSSMQGMCTMSDDQLDDSLNSSSSPTSGRSPISVEPDLPYKDVPARRLTEFRVAIEKGDVTKFDELLRESPRFLVNTSNDLPTILHIGMRCNAMHIACRSSNIYAVQRMLALVQNIEWLRDAYATDACVKERSDNLLDALLNTPDKIENNTPLHYACRQLCESIFRELVGHEQCHRKPVNSHNERPIDVLGRGVRSGTGRQENKKVFDRMYVALEGSLPSVHRPKYLMVVTRSKHIHAPGILSLATDQSGNDAETVFCCSSDETFGLWTCGKDGSMDVDIRNTTNNCRGVLAVFGEDIYVAEHGQDVITGNDQHVVVKYGLAAFLSSSPLLMFSLELTALACNGTHLIAGSSDFIVKCCKLESDGELSIDRYECDAVIVNISISPDGAYFALSTADGYVEVRPVVKPTGSAGKQPLVRQRVVNQQFSDPKPDCPRMQCCWGCDGDGATDAADSRRQQRLFIAGKGGVFVLSTDSWEQQTLLTHADLAYDTFSVLAIQPTPAGHSLLAAATLRGALALWRLSADGHQGADELLSIRTQIAADLGAFTSLLFRPTPAGRSEEDAVLLAACSEGFICSVTDVARPDPRVDEARKCRRGRRRRRRRRARPFGDDDGGPANSVVAENEEMETDLGLIKSQFGFDQFGQFVGQSSAGDSLSMRPPKSFAIGATPAVGEASDRYLAWNSYGLIKSYKTNDDSTIEVLFHDATVHSELIIDNNVPNYVLADLNTDLVALASKSNANKESELYVQHISAWGEHSSRVWSQPMLPDERIECLCVGRNFVAVATDARHLRVFTAGGTQRFIVSLATSPLTMTARGDKLAIASSTGGVLVDSEDDYEHRASVTVYTVNALSGECAPSLDWTCVIPLSPFSRLCWLNFTPCGNLAAMDEECTVRLHLSGPNAGGGVGLWLPVLCGSELLRDPETDFLWPIALQEVPQHQFRHIYCRNAKFPTFGTKSVPETVPWTMPTLNQESERGKLEAELMVNEVQQMVVRRGNDDNLALDAEQTRQIAQLTQNYMSNLLKLFSVSCQLNREGRATEIVHRTTNPKVIQAMCNYAAKAQRPALSEKIASIGREHLRAVEAEQQRKKLQQLQGASAASGNATFCRRVEEGAQDGAGRTAAGGDEVVLMDPNVNKMLLPKRKATASALLDSLRVGTGVKKQKPSAKVQSSVSSSSVTNPTFIDEVDLTMAEHDNDENTVADKDHNISTNEQQQDVINSSTIGGDGGVTALGCSNTTMNNSLMLSSLSDSILLEASPMNNPFKKKAPQKTSDVAAVKLGKSVTAVVGPSFHRGFLEQPRDNVAEFTDFFDTLQSASAASSSSATERRKK</sequence>
<evidence type="ECO:0000256" key="8">
    <source>
        <dbReference type="ARBA" id="ARBA00023242"/>
    </source>
</evidence>
<evidence type="ECO:0000256" key="2">
    <source>
        <dbReference type="ARBA" id="ARBA00004173"/>
    </source>
</evidence>
<dbReference type="InterPro" id="IPR036770">
    <property type="entry name" value="Ankyrin_rpt-contain_sf"/>
</dbReference>
<dbReference type="InterPro" id="IPR018305">
    <property type="entry name" value="Ribosomal_m50"/>
</dbReference>
<dbReference type="InterPro" id="IPR048591">
    <property type="entry name" value="WDHD1/CFT4_hel"/>
</dbReference>
<evidence type="ECO:0000259" key="12">
    <source>
        <dbReference type="Pfam" id="PF12341"/>
    </source>
</evidence>
<dbReference type="SUPFAM" id="SSF50978">
    <property type="entry name" value="WD40 repeat-like"/>
    <property type="match status" value="1"/>
</dbReference>
<dbReference type="Gene3D" id="2.130.10.10">
    <property type="entry name" value="YVTN repeat-like/Quinoprotein amine dehydrogenase"/>
    <property type="match status" value="1"/>
</dbReference>
<dbReference type="WBParaSite" id="GPLIN_000783700">
    <property type="protein sequence ID" value="GPLIN_000783700"/>
    <property type="gene ID" value="GPLIN_000783700"/>
</dbReference>
<reference evidence="14" key="2">
    <citation type="submission" date="2014-05" db="EMBL/GenBank/DDBJ databases">
        <title>The genome and life-stage specific transcriptomes of Globodera pallida elucidate key aspects of plant parasitism by a cyst nematode.</title>
        <authorList>
            <person name="Cotton J.A."/>
            <person name="Lilley C.J."/>
            <person name="Jones L.M."/>
            <person name="Kikuchi T."/>
            <person name="Reid A.J."/>
            <person name="Thorpe P."/>
            <person name="Tsai I.J."/>
            <person name="Beasley H."/>
            <person name="Blok V."/>
            <person name="Cock P.J.A."/>
            <person name="Van den Akker S.E."/>
            <person name="Holroyd N."/>
            <person name="Hunt M."/>
            <person name="Mantelin S."/>
            <person name="Naghra H."/>
            <person name="Pain A."/>
            <person name="Palomares-Rius J.E."/>
            <person name="Zarowiecki M."/>
            <person name="Berriman M."/>
            <person name="Jones J.T."/>
            <person name="Urwin P.E."/>
        </authorList>
    </citation>
    <scope>NUCLEOTIDE SEQUENCE [LARGE SCALE GENOMIC DNA]</scope>
    <source>
        <strain evidence="14">Lindley</strain>
    </source>
</reference>
<evidence type="ECO:0000259" key="13">
    <source>
        <dbReference type="Pfam" id="PF20946"/>
    </source>
</evidence>
<feature type="compositionally biased region" description="Polar residues" evidence="11">
    <location>
        <begin position="1555"/>
        <end position="1569"/>
    </location>
</feature>
<dbReference type="Proteomes" id="UP000050741">
    <property type="component" value="Unassembled WGS sequence"/>
</dbReference>
<dbReference type="Gene3D" id="1.25.40.20">
    <property type="entry name" value="Ankyrin repeat-containing domain"/>
    <property type="match status" value="1"/>
</dbReference>
<reference evidence="15" key="3">
    <citation type="submission" date="2016-06" db="UniProtKB">
        <authorList>
            <consortium name="WormBaseParasite"/>
        </authorList>
    </citation>
    <scope>IDENTIFICATION</scope>
</reference>
<evidence type="ECO:0000256" key="5">
    <source>
        <dbReference type="ARBA" id="ARBA00022737"/>
    </source>
</evidence>
<dbReference type="PANTHER" id="PTHR19932:SF10">
    <property type="entry name" value="WD REPEAT AND HMG-BOX DNA-BINDING PROTEIN 1"/>
    <property type="match status" value="1"/>
</dbReference>
<reference evidence="14" key="1">
    <citation type="submission" date="2013-12" db="EMBL/GenBank/DDBJ databases">
        <authorList>
            <person name="Aslett M."/>
        </authorList>
    </citation>
    <scope>NUCLEOTIDE SEQUENCE [LARGE SCALE GENOMIC DNA]</scope>
    <source>
        <strain evidence="14">Lindley</strain>
    </source>
</reference>
<keyword evidence="14" id="KW-1185">Reference proteome</keyword>
<feature type="domain" description="WDHD1/CFT4 helical bundle" evidence="13">
    <location>
        <begin position="1326"/>
        <end position="1425"/>
    </location>
</feature>
<keyword evidence="5" id="KW-0677">Repeat</keyword>
<feature type="region of interest" description="Disordered" evidence="11">
    <location>
        <begin position="363"/>
        <end position="390"/>
    </location>
</feature>
<keyword evidence="7" id="KW-0496">Mitochondrion</keyword>
<evidence type="ECO:0000256" key="9">
    <source>
        <dbReference type="ARBA" id="ARBA00023274"/>
    </source>
</evidence>
<feature type="region of interest" description="Disordered" evidence="11">
    <location>
        <begin position="1547"/>
        <end position="1569"/>
    </location>
</feature>
<dbReference type="InterPro" id="IPR002110">
    <property type="entry name" value="Ankyrin_rpt"/>
</dbReference>
<feature type="region of interest" description="Disordered" evidence="11">
    <location>
        <begin position="248"/>
        <end position="280"/>
    </location>
</feature>
<dbReference type="GO" id="GO:0003682">
    <property type="term" value="F:chromatin binding"/>
    <property type="evidence" value="ECO:0007669"/>
    <property type="project" value="TreeGrafter"/>
</dbReference>
<evidence type="ECO:0000313" key="14">
    <source>
        <dbReference type="Proteomes" id="UP000050741"/>
    </source>
</evidence>
<feature type="region of interest" description="Disordered" evidence="11">
    <location>
        <begin position="944"/>
        <end position="970"/>
    </location>
</feature>
<accession>A0A183C4P3</accession>
<feature type="compositionally biased region" description="Polar residues" evidence="11">
    <location>
        <begin position="265"/>
        <end position="280"/>
    </location>
</feature>
<name>A0A183C4P3_GLOPA</name>